<dbReference type="VEuPathDB" id="FungiDB:LCOR_06801.1"/>
<evidence type="ECO:0000256" key="5">
    <source>
        <dbReference type="ARBA" id="ARBA00040549"/>
    </source>
</evidence>
<keyword evidence="1" id="KW-0378">Hydrolase</keyword>
<reference evidence="8" key="1">
    <citation type="submission" date="2013-08" db="EMBL/GenBank/DDBJ databases">
        <title>Gene expansion shapes genome architecture in the human pathogen Lichtheimia corymbifera: an evolutionary genomics analysis in the ancient terrestrial Mucorales (Mucoromycotina).</title>
        <authorList>
            <person name="Schwartze V.U."/>
            <person name="Winter S."/>
            <person name="Shelest E."/>
            <person name="Marcet-Houben M."/>
            <person name="Horn F."/>
            <person name="Wehner S."/>
            <person name="Hoffmann K."/>
            <person name="Riege K."/>
            <person name="Sammeth M."/>
            <person name="Nowrousian M."/>
            <person name="Valiante V."/>
            <person name="Linde J."/>
            <person name="Jacobsen I.D."/>
            <person name="Marz M."/>
            <person name="Brakhage A.A."/>
            <person name="Gabaldon T."/>
            <person name="Bocker S."/>
            <person name="Voigt K."/>
        </authorList>
    </citation>
    <scope>NUCLEOTIDE SEQUENCE [LARGE SCALE GENOMIC DNA]</scope>
    <source>
        <strain evidence="8">FSU 9682</strain>
    </source>
</reference>
<dbReference type="GO" id="GO:0016042">
    <property type="term" value="P:lipid catabolic process"/>
    <property type="evidence" value="ECO:0007669"/>
    <property type="project" value="UniProtKB-KW"/>
</dbReference>
<dbReference type="Proteomes" id="UP000027586">
    <property type="component" value="Unassembled WGS sequence"/>
</dbReference>
<dbReference type="AlphaFoldDB" id="A0A068S098"/>
<feature type="compositionally biased region" description="Basic and acidic residues" evidence="6">
    <location>
        <begin position="159"/>
        <end position="170"/>
    </location>
</feature>
<dbReference type="STRING" id="1263082.A0A068S098"/>
<feature type="compositionally biased region" description="Basic residues" evidence="6">
    <location>
        <begin position="146"/>
        <end position="158"/>
    </location>
</feature>
<dbReference type="CDD" id="cd09171">
    <property type="entry name" value="PLDc_vPLD6_like"/>
    <property type="match status" value="1"/>
</dbReference>
<feature type="domain" description="PLD phosphodiesterase" evidence="7">
    <location>
        <begin position="319"/>
        <end position="346"/>
    </location>
</feature>
<keyword evidence="2" id="KW-0442">Lipid degradation</keyword>
<dbReference type="OrthoDB" id="5205528at2759"/>
<evidence type="ECO:0000256" key="2">
    <source>
        <dbReference type="ARBA" id="ARBA00022963"/>
    </source>
</evidence>
<name>A0A068S098_9FUNG</name>
<proteinExistence type="inferred from homology"/>
<dbReference type="InterPro" id="IPR001736">
    <property type="entry name" value="PLipase_D/transphosphatidylase"/>
</dbReference>
<dbReference type="InterPro" id="IPR025202">
    <property type="entry name" value="PLD-like_dom"/>
</dbReference>
<comment type="caution">
    <text evidence="8">The sequence shown here is derived from an EMBL/GenBank/DDBJ whole genome shotgun (WGS) entry which is preliminary data.</text>
</comment>
<protein>
    <recommendedName>
        <fullName evidence="5">Mitochondrial cardiolipin hydrolase</fullName>
    </recommendedName>
</protein>
<keyword evidence="3" id="KW-0443">Lipid metabolism</keyword>
<dbReference type="PANTHER" id="PTHR43856:SF1">
    <property type="entry name" value="MITOCHONDRIAL CARDIOLIPIN HYDROLASE"/>
    <property type="match status" value="1"/>
</dbReference>
<organism evidence="8 9">
    <name type="scientific">Lichtheimia corymbifera JMRC:FSU:9682</name>
    <dbReference type="NCBI Taxonomy" id="1263082"/>
    <lineage>
        <taxon>Eukaryota</taxon>
        <taxon>Fungi</taxon>
        <taxon>Fungi incertae sedis</taxon>
        <taxon>Mucoromycota</taxon>
        <taxon>Mucoromycotina</taxon>
        <taxon>Mucoromycetes</taxon>
        <taxon>Mucorales</taxon>
        <taxon>Lichtheimiaceae</taxon>
        <taxon>Lichtheimia</taxon>
    </lineage>
</organism>
<feature type="region of interest" description="Disordered" evidence="6">
    <location>
        <begin position="128"/>
        <end position="177"/>
    </location>
</feature>
<evidence type="ECO:0000256" key="6">
    <source>
        <dbReference type="SAM" id="MobiDB-lite"/>
    </source>
</evidence>
<gene>
    <name evidence="8" type="ORF">LCOR_06801.1</name>
</gene>
<dbReference type="InterPro" id="IPR051406">
    <property type="entry name" value="PLD_domain"/>
</dbReference>
<dbReference type="Gene3D" id="3.30.870.10">
    <property type="entry name" value="Endonuclease Chain A"/>
    <property type="match status" value="1"/>
</dbReference>
<dbReference type="EMBL" id="CBTN010000032">
    <property type="protein sequence ID" value="CDH55684.1"/>
    <property type="molecule type" value="Genomic_DNA"/>
</dbReference>
<dbReference type="SUPFAM" id="SSF56024">
    <property type="entry name" value="Phospholipase D/nuclease"/>
    <property type="match status" value="1"/>
</dbReference>
<sequence length="381" mass="43259">MNVLYELFCMGAPPTLTGQDLKKASFQPFMNKTLQSAKLIMNDDTLKQDATSRIKSLLGSKSHSVNNTMRTVNTMFDAARQACEFDRERCMIEWLETCVTMAIQMGLQEASGGTTTTAVPSTYDKIGASEEEEEEEDAVVPQPSNKPRRKQQQRRQRKNRDSDEEYRPSFDDDDDAESFTQVTYQKNNNNNNNNEPQVFKKKGDELVSAIQPGAGAGAVLKHFNASSVALQNGYFARSYFFPSKESFNAFISTLHSAQKTIDICVYSMTDDDTADALILAKKRNVKIRIITDDQQAASKYADPSRLQKDHGIPYKTDNSPSYMHNKFAVIDGKTLINGSFNWSKNARFKNRENIVITNIPECIKEFQIEFDRLWNEFEFEP</sequence>
<evidence type="ECO:0000256" key="1">
    <source>
        <dbReference type="ARBA" id="ARBA00022801"/>
    </source>
</evidence>
<dbReference type="PROSITE" id="PS50035">
    <property type="entry name" value="PLD"/>
    <property type="match status" value="1"/>
</dbReference>
<dbReference type="PANTHER" id="PTHR43856">
    <property type="entry name" value="CARDIOLIPIN HYDROLASE"/>
    <property type="match status" value="1"/>
</dbReference>
<dbReference type="Pfam" id="PF13091">
    <property type="entry name" value="PLDc_2"/>
    <property type="match status" value="1"/>
</dbReference>
<evidence type="ECO:0000313" key="9">
    <source>
        <dbReference type="Proteomes" id="UP000027586"/>
    </source>
</evidence>
<keyword evidence="9" id="KW-1185">Reference proteome</keyword>
<evidence type="ECO:0000256" key="3">
    <source>
        <dbReference type="ARBA" id="ARBA00023098"/>
    </source>
</evidence>
<comment type="similarity">
    <text evidence="4">Belongs to the phospholipase D family. MitoPLD/Zucchini subfamily.</text>
</comment>
<accession>A0A068S098</accession>
<evidence type="ECO:0000256" key="4">
    <source>
        <dbReference type="ARBA" id="ARBA00038012"/>
    </source>
</evidence>
<evidence type="ECO:0000259" key="7">
    <source>
        <dbReference type="PROSITE" id="PS50035"/>
    </source>
</evidence>
<feature type="compositionally biased region" description="Acidic residues" evidence="6">
    <location>
        <begin position="129"/>
        <end position="138"/>
    </location>
</feature>
<evidence type="ECO:0000313" key="8">
    <source>
        <dbReference type="EMBL" id="CDH55684.1"/>
    </source>
</evidence>
<dbReference type="GO" id="GO:0016891">
    <property type="term" value="F:RNA endonuclease activity producing 5'-phosphomonoesters, hydrolytic mechanism"/>
    <property type="evidence" value="ECO:0007669"/>
    <property type="project" value="TreeGrafter"/>
</dbReference>
<dbReference type="SMART" id="SM00155">
    <property type="entry name" value="PLDc"/>
    <property type="match status" value="1"/>
</dbReference>